<dbReference type="OrthoDB" id="310884at2759"/>
<dbReference type="RefSeq" id="XP_001429863.1">
    <property type="nucleotide sequence ID" value="XM_001429826.2"/>
</dbReference>
<feature type="compositionally biased region" description="Low complexity" evidence="1">
    <location>
        <begin position="307"/>
        <end position="320"/>
    </location>
</feature>
<organism evidence="3 4">
    <name type="scientific">Paramecium tetraurelia</name>
    <dbReference type="NCBI Taxonomy" id="5888"/>
    <lineage>
        <taxon>Eukaryota</taxon>
        <taxon>Sar</taxon>
        <taxon>Alveolata</taxon>
        <taxon>Ciliophora</taxon>
        <taxon>Intramacronucleata</taxon>
        <taxon>Oligohymenophorea</taxon>
        <taxon>Peniculida</taxon>
        <taxon>Parameciidae</taxon>
        <taxon>Paramecium</taxon>
    </lineage>
</organism>
<keyword evidence="4" id="KW-1185">Reference proteome</keyword>
<name>A0BV98_PARTE</name>
<protein>
    <submittedName>
        <fullName evidence="3">Uncharacterized protein</fullName>
    </submittedName>
</protein>
<feature type="compositionally biased region" description="Acidic residues" evidence="1">
    <location>
        <begin position="321"/>
        <end position="347"/>
    </location>
</feature>
<dbReference type="Proteomes" id="UP000000600">
    <property type="component" value="Unassembled WGS sequence"/>
</dbReference>
<sequence>MKAVILLVLALGAFAFTEQMMSLEELANFNVKTMDCQRSDQFSFIEKQMKQWEDLLIHQKAISHDIKILEQMEKMLSTKHHSFLEAQVSVSGKKLLKKLHKLELPLTKSKIGLSQVKALREQCHALDSENHEDRTAAKKELCKLLREYISSLNNCKQQCRSTPITVIKIKGQIKDLEIIRGGCTSNGSETGVKVTSQDDETHEITIHHHHKGKTTTETTSAAGASKSKSESTSDAGESHTAAESGSDASSSHSGSESSSAASGAESQAESHESSSSSDSSANEQTQTTEEGEEVTEETTETGEETTEASQETTETGQETVETGEETTETGEETTEEFTEEVTEETTEVIEQPEVTD</sequence>
<dbReference type="EMBL" id="CT868019">
    <property type="protein sequence ID" value="CAK62465.1"/>
    <property type="molecule type" value="Genomic_DNA"/>
</dbReference>
<gene>
    <name evidence="3" type="ORF">GSPATT00005711001</name>
</gene>
<dbReference type="AlphaFoldDB" id="A0BV98"/>
<feature type="compositionally biased region" description="Acidic residues" evidence="1">
    <location>
        <begin position="289"/>
        <end position="306"/>
    </location>
</feature>
<feature type="compositionally biased region" description="Low complexity" evidence="1">
    <location>
        <begin position="215"/>
        <end position="288"/>
    </location>
</feature>
<evidence type="ECO:0000313" key="4">
    <source>
        <dbReference type="Proteomes" id="UP000000600"/>
    </source>
</evidence>
<feature type="chain" id="PRO_5013152734" evidence="2">
    <location>
        <begin position="16"/>
        <end position="356"/>
    </location>
</feature>
<keyword evidence="2" id="KW-0732">Signal</keyword>
<dbReference type="HOGENOM" id="CLU_840599_0_0_1"/>
<reference evidence="3 4" key="1">
    <citation type="journal article" date="2006" name="Nature">
        <title>Global trends of whole-genome duplications revealed by the ciliate Paramecium tetraurelia.</title>
        <authorList>
            <consortium name="Genoscope"/>
            <person name="Aury J.-M."/>
            <person name="Jaillon O."/>
            <person name="Duret L."/>
            <person name="Noel B."/>
            <person name="Jubin C."/>
            <person name="Porcel B.M."/>
            <person name="Segurens B."/>
            <person name="Daubin V."/>
            <person name="Anthouard V."/>
            <person name="Aiach N."/>
            <person name="Arnaiz O."/>
            <person name="Billaut A."/>
            <person name="Beisson J."/>
            <person name="Blanc I."/>
            <person name="Bouhouche K."/>
            <person name="Camara F."/>
            <person name="Duharcourt S."/>
            <person name="Guigo R."/>
            <person name="Gogendeau D."/>
            <person name="Katinka M."/>
            <person name="Keller A.-M."/>
            <person name="Kissmehl R."/>
            <person name="Klotz C."/>
            <person name="Koll F."/>
            <person name="Le Moue A."/>
            <person name="Lepere C."/>
            <person name="Malinsky S."/>
            <person name="Nowacki M."/>
            <person name="Nowak J.K."/>
            <person name="Plattner H."/>
            <person name="Poulain J."/>
            <person name="Ruiz F."/>
            <person name="Serrano V."/>
            <person name="Zagulski M."/>
            <person name="Dessen P."/>
            <person name="Betermier M."/>
            <person name="Weissenbach J."/>
            <person name="Scarpelli C."/>
            <person name="Schachter V."/>
            <person name="Sperling L."/>
            <person name="Meyer E."/>
            <person name="Cohen J."/>
            <person name="Wincker P."/>
        </authorList>
    </citation>
    <scope>NUCLEOTIDE SEQUENCE [LARGE SCALE GENOMIC DNA]</scope>
    <source>
        <strain evidence="3 4">Stock d4-2</strain>
    </source>
</reference>
<evidence type="ECO:0000256" key="2">
    <source>
        <dbReference type="SAM" id="SignalP"/>
    </source>
</evidence>
<feature type="region of interest" description="Disordered" evidence="1">
    <location>
        <begin position="202"/>
        <end position="356"/>
    </location>
</feature>
<proteinExistence type="predicted"/>
<dbReference type="GeneID" id="5015647"/>
<evidence type="ECO:0000313" key="3">
    <source>
        <dbReference type="EMBL" id="CAK62465.1"/>
    </source>
</evidence>
<evidence type="ECO:0000256" key="1">
    <source>
        <dbReference type="SAM" id="MobiDB-lite"/>
    </source>
</evidence>
<dbReference type="InParanoid" id="A0BV98"/>
<dbReference type="OMA" id="QADSHES"/>
<accession>A0BV98</accession>
<dbReference type="KEGG" id="ptm:GSPATT00005711001"/>
<feature type="signal peptide" evidence="2">
    <location>
        <begin position="1"/>
        <end position="15"/>
    </location>
</feature>